<name>A0A0A9DUP3_ARUDO</name>
<reference evidence="2" key="1">
    <citation type="submission" date="2014-09" db="EMBL/GenBank/DDBJ databases">
        <authorList>
            <person name="Magalhaes I.L.F."/>
            <person name="Oliveira U."/>
            <person name="Santos F.R."/>
            <person name="Vidigal T.H.D.A."/>
            <person name="Brescovit A.D."/>
            <person name="Santos A.J."/>
        </authorList>
    </citation>
    <scope>NUCLEOTIDE SEQUENCE</scope>
    <source>
        <tissue evidence="2">Shoot tissue taken approximately 20 cm above the soil surface</tissue>
    </source>
</reference>
<proteinExistence type="predicted"/>
<accession>A0A0A9DUP3</accession>
<organism evidence="2">
    <name type="scientific">Arundo donax</name>
    <name type="common">Giant reed</name>
    <name type="synonym">Donax arundinaceus</name>
    <dbReference type="NCBI Taxonomy" id="35708"/>
    <lineage>
        <taxon>Eukaryota</taxon>
        <taxon>Viridiplantae</taxon>
        <taxon>Streptophyta</taxon>
        <taxon>Embryophyta</taxon>
        <taxon>Tracheophyta</taxon>
        <taxon>Spermatophyta</taxon>
        <taxon>Magnoliopsida</taxon>
        <taxon>Liliopsida</taxon>
        <taxon>Poales</taxon>
        <taxon>Poaceae</taxon>
        <taxon>PACMAD clade</taxon>
        <taxon>Arundinoideae</taxon>
        <taxon>Arundineae</taxon>
        <taxon>Arundo</taxon>
    </lineage>
</organism>
<sequence>MLNRFRNLTQNPSLSHPNLKVNQGS</sequence>
<reference evidence="2" key="2">
    <citation type="journal article" date="2015" name="Data Brief">
        <title>Shoot transcriptome of the giant reed, Arundo donax.</title>
        <authorList>
            <person name="Barrero R.A."/>
            <person name="Guerrero F.D."/>
            <person name="Moolhuijzen P."/>
            <person name="Goolsby J.A."/>
            <person name="Tidwell J."/>
            <person name="Bellgard S.E."/>
            <person name="Bellgard M.I."/>
        </authorList>
    </citation>
    <scope>NUCLEOTIDE SEQUENCE</scope>
    <source>
        <tissue evidence="2">Shoot tissue taken approximately 20 cm above the soil surface</tissue>
    </source>
</reference>
<evidence type="ECO:0000313" key="2">
    <source>
        <dbReference type="EMBL" id="JAD90418.1"/>
    </source>
</evidence>
<protein>
    <submittedName>
        <fullName evidence="2">Uncharacterized protein</fullName>
    </submittedName>
</protein>
<feature type="region of interest" description="Disordered" evidence="1">
    <location>
        <begin position="1"/>
        <end position="25"/>
    </location>
</feature>
<dbReference type="AlphaFoldDB" id="A0A0A9DUP3"/>
<evidence type="ECO:0000256" key="1">
    <source>
        <dbReference type="SAM" id="MobiDB-lite"/>
    </source>
</evidence>
<dbReference type="EMBL" id="GBRH01207477">
    <property type="protein sequence ID" value="JAD90418.1"/>
    <property type="molecule type" value="Transcribed_RNA"/>
</dbReference>